<evidence type="ECO:0000313" key="4">
    <source>
        <dbReference type="Proteomes" id="UP000444980"/>
    </source>
</evidence>
<comment type="caution">
    <text evidence="3">The sequence shown here is derived from an EMBL/GenBank/DDBJ whole genome shotgun (WGS) entry which is preliminary data.</text>
</comment>
<feature type="domain" description="DUF4395" evidence="2">
    <location>
        <begin position="13"/>
        <end position="142"/>
    </location>
</feature>
<proteinExistence type="predicted"/>
<keyword evidence="4" id="KW-1185">Reference proteome</keyword>
<evidence type="ECO:0000259" key="2">
    <source>
        <dbReference type="Pfam" id="PF14340"/>
    </source>
</evidence>
<evidence type="ECO:0000313" key="3">
    <source>
        <dbReference type="EMBL" id="GED97095.1"/>
    </source>
</evidence>
<keyword evidence="1" id="KW-0472">Membrane</keyword>
<sequence length="171" mass="18052">MSLREAFAFPNPVNDYAARSTAGLVIALAVASIVVNQWWLYAILALGFALRVAGGPKYSPFGRLAVHVIVPQVWKKEKLVPGPPKRFAQTVGLTFGVVATVLSLLGFGLAAQITIGLLIVAAFLEFAFGICLGCITFGYLQRAGIIPESVCEACNNLNLDRGAATLDTSAA</sequence>
<dbReference type="AlphaFoldDB" id="A0A7I9UVC9"/>
<accession>A0A7I9UVC9</accession>
<protein>
    <recommendedName>
        <fullName evidence="2">DUF4395 domain-containing protein</fullName>
    </recommendedName>
</protein>
<feature type="transmembrane region" description="Helical" evidence="1">
    <location>
        <begin position="115"/>
        <end position="140"/>
    </location>
</feature>
<feature type="transmembrane region" description="Helical" evidence="1">
    <location>
        <begin position="20"/>
        <end position="50"/>
    </location>
</feature>
<dbReference type="RefSeq" id="WP_161926468.1">
    <property type="nucleotide sequence ID" value="NZ_BJOU01000001.1"/>
</dbReference>
<name>A0A7I9UVC9_9ACTN</name>
<keyword evidence="1" id="KW-0812">Transmembrane</keyword>
<reference evidence="4" key="1">
    <citation type="submission" date="2019-06" db="EMBL/GenBank/DDBJ databases">
        <title>Gordonia isolated from sludge of a wastewater treatment plant.</title>
        <authorList>
            <person name="Tamura T."/>
            <person name="Aoyama K."/>
            <person name="Kang Y."/>
            <person name="Saito S."/>
            <person name="Akiyama N."/>
            <person name="Yazawa K."/>
            <person name="Gonoi T."/>
            <person name="Mikami Y."/>
        </authorList>
    </citation>
    <scope>NUCLEOTIDE SEQUENCE [LARGE SCALE GENOMIC DNA]</scope>
    <source>
        <strain evidence="4">NBRC 107697</strain>
    </source>
</reference>
<evidence type="ECO:0000256" key="1">
    <source>
        <dbReference type="SAM" id="Phobius"/>
    </source>
</evidence>
<organism evidence="3 4">
    <name type="scientific">Gordonia crocea</name>
    <dbReference type="NCBI Taxonomy" id="589162"/>
    <lineage>
        <taxon>Bacteria</taxon>
        <taxon>Bacillati</taxon>
        <taxon>Actinomycetota</taxon>
        <taxon>Actinomycetes</taxon>
        <taxon>Mycobacteriales</taxon>
        <taxon>Gordoniaceae</taxon>
        <taxon>Gordonia</taxon>
    </lineage>
</organism>
<dbReference type="InterPro" id="IPR025508">
    <property type="entry name" value="DUF4395"/>
</dbReference>
<keyword evidence="1" id="KW-1133">Transmembrane helix</keyword>
<feature type="transmembrane region" description="Helical" evidence="1">
    <location>
        <begin position="87"/>
        <end position="109"/>
    </location>
</feature>
<gene>
    <name evidence="3" type="ORF">nbrc107697_11340</name>
</gene>
<dbReference type="Proteomes" id="UP000444980">
    <property type="component" value="Unassembled WGS sequence"/>
</dbReference>
<dbReference type="Pfam" id="PF14340">
    <property type="entry name" value="DUF4395"/>
    <property type="match status" value="1"/>
</dbReference>
<dbReference type="EMBL" id="BJOU01000001">
    <property type="protein sequence ID" value="GED97095.1"/>
    <property type="molecule type" value="Genomic_DNA"/>
</dbReference>
<dbReference type="OrthoDB" id="345402at2"/>